<dbReference type="Pfam" id="PF00534">
    <property type="entry name" value="Glycos_transf_1"/>
    <property type="match status" value="1"/>
</dbReference>
<name>A0ABQ2NIG3_9FLAO</name>
<evidence type="ECO:0000256" key="1">
    <source>
        <dbReference type="ARBA" id="ARBA00022679"/>
    </source>
</evidence>
<evidence type="ECO:0000313" key="5">
    <source>
        <dbReference type="Proteomes" id="UP000620064"/>
    </source>
</evidence>
<evidence type="ECO:0000313" key="4">
    <source>
        <dbReference type="EMBL" id="GGP02834.1"/>
    </source>
</evidence>
<sequence length="354" mass="40907">MKNSKKITLVFLNGISNAGGAERMTFYLYQYFNFKGYDVEILDEKKLKNTFLGKLYWKLFKIKRFEKRRLKYIARFATAYLWLTSANRMIISNGEPTAYYPTDVVISHGCNHKMELDYGKTDNQFTRTSKLQKKACENAKKIITVAESVKNDLINFYKINDTKITVIPNCIDTQYFYPISREKPNFKTIVYIGRLEIGKGIKELVELSKMVESKVDWKLIIVSNNSINTEIFDHLQNTEILVDIDVDKINELGYSKADMVYYPSHSESFGMVTIEALSCGRPILGNSVGVLPELVYQKFPGTYLLPNDGNADLLDIIEQCIVDSKKFTPEEIHQKAKEKFSIEAYYKDLDRFFA</sequence>
<protein>
    <submittedName>
        <fullName evidence="4">Uncharacterized protein</fullName>
    </submittedName>
</protein>
<dbReference type="CDD" id="cd03801">
    <property type="entry name" value="GT4_PimA-like"/>
    <property type="match status" value="1"/>
</dbReference>
<gene>
    <name evidence="4" type="ORF">GCM10010992_08820</name>
</gene>
<feature type="domain" description="Glycosyltransferase subfamily 4-like N-terminal" evidence="3">
    <location>
        <begin position="19"/>
        <end position="174"/>
    </location>
</feature>
<dbReference type="InterPro" id="IPR028098">
    <property type="entry name" value="Glyco_trans_4-like_N"/>
</dbReference>
<dbReference type="SUPFAM" id="SSF53756">
    <property type="entry name" value="UDP-Glycosyltransferase/glycogen phosphorylase"/>
    <property type="match status" value="1"/>
</dbReference>
<keyword evidence="1" id="KW-0808">Transferase</keyword>
<organism evidence="4 5">
    <name type="scientific">Cloacibacterium rupense</name>
    <dbReference type="NCBI Taxonomy" id="517423"/>
    <lineage>
        <taxon>Bacteria</taxon>
        <taxon>Pseudomonadati</taxon>
        <taxon>Bacteroidota</taxon>
        <taxon>Flavobacteriia</taxon>
        <taxon>Flavobacteriales</taxon>
        <taxon>Weeksellaceae</taxon>
    </lineage>
</organism>
<dbReference type="Gene3D" id="3.40.50.2000">
    <property type="entry name" value="Glycogen Phosphorylase B"/>
    <property type="match status" value="2"/>
</dbReference>
<dbReference type="RefSeq" id="WP_188616883.1">
    <property type="nucleotide sequence ID" value="NZ_BMLV01000002.1"/>
</dbReference>
<feature type="domain" description="Glycosyl transferase family 1" evidence="2">
    <location>
        <begin position="181"/>
        <end position="325"/>
    </location>
</feature>
<evidence type="ECO:0000259" key="3">
    <source>
        <dbReference type="Pfam" id="PF13439"/>
    </source>
</evidence>
<dbReference type="Proteomes" id="UP000620064">
    <property type="component" value="Unassembled WGS sequence"/>
</dbReference>
<dbReference type="PANTHER" id="PTHR46401:SF2">
    <property type="entry name" value="GLYCOSYLTRANSFERASE WBBK-RELATED"/>
    <property type="match status" value="1"/>
</dbReference>
<keyword evidence="5" id="KW-1185">Reference proteome</keyword>
<dbReference type="Pfam" id="PF13439">
    <property type="entry name" value="Glyco_transf_4"/>
    <property type="match status" value="1"/>
</dbReference>
<proteinExistence type="predicted"/>
<dbReference type="EMBL" id="BMLV01000002">
    <property type="protein sequence ID" value="GGP02834.1"/>
    <property type="molecule type" value="Genomic_DNA"/>
</dbReference>
<dbReference type="InterPro" id="IPR001296">
    <property type="entry name" value="Glyco_trans_1"/>
</dbReference>
<comment type="caution">
    <text evidence="4">The sequence shown here is derived from an EMBL/GenBank/DDBJ whole genome shotgun (WGS) entry which is preliminary data.</text>
</comment>
<reference evidence="5" key="1">
    <citation type="journal article" date="2019" name="Int. J. Syst. Evol. Microbiol.">
        <title>The Global Catalogue of Microorganisms (GCM) 10K type strain sequencing project: providing services to taxonomists for standard genome sequencing and annotation.</title>
        <authorList>
            <consortium name="The Broad Institute Genomics Platform"/>
            <consortium name="The Broad Institute Genome Sequencing Center for Infectious Disease"/>
            <person name="Wu L."/>
            <person name="Ma J."/>
        </authorList>
    </citation>
    <scope>NUCLEOTIDE SEQUENCE [LARGE SCALE GENOMIC DNA]</scope>
    <source>
        <strain evidence="5">CGMCC 1.7656</strain>
    </source>
</reference>
<accession>A0ABQ2NIG3</accession>
<dbReference type="PANTHER" id="PTHR46401">
    <property type="entry name" value="GLYCOSYLTRANSFERASE WBBK-RELATED"/>
    <property type="match status" value="1"/>
</dbReference>
<evidence type="ECO:0000259" key="2">
    <source>
        <dbReference type="Pfam" id="PF00534"/>
    </source>
</evidence>